<sequence length="210" mass="23682">MQTGPATGGDETGVMQDSHAGTVCWDRTPDQVVGVFRPRSVHWLRRQLDGFRRLLEWRHEGYTADETSVALGLSLPEKLTDYPPLAALLEKFLPLEDPEPLRLWWEPDVVSFLYLVTEVTLESLPDNGGVVTLDEREVDAWTAALPSMRIVYAIASGVWQPPEDTSERGYAQMPPVDPEKHEWHAQMVEWLAHVVDGLTDIAQPEPAEHH</sequence>
<accession>A0A4Q7L7W4</accession>
<reference evidence="1 2" key="1">
    <citation type="submission" date="2019-02" db="EMBL/GenBank/DDBJ databases">
        <title>Genomic Encyclopedia of Type Strains, Phase IV (KMG-IV): sequencing the most valuable type-strain genomes for metagenomic binning, comparative biology and taxonomic classification.</title>
        <authorList>
            <person name="Goeker M."/>
        </authorList>
    </citation>
    <scope>NUCLEOTIDE SEQUENCE [LARGE SCALE GENOMIC DNA]</scope>
    <source>
        <strain evidence="1 2">DSM 101727</strain>
    </source>
</reference>
<evidence type="ECO:0000313" key="2">
    <source>
        <dbReference type="Proteomes" id="UP000294257"/>
    </source>
</evidence>
<dbReference type="OrthoDB" id="3674823at2"/>
<organism evidence="1 2">
    <name type="scientific">Herbihabitans rhizosphaerae</name>
    <dbReference type="NCBI Taxonomy" id="1872711"/>
    <lineage>
        <taxon>Bacteria</taxon>
        <taxon>Bacillati</taxon>
        <taxon>Actinomycetota</taxon>
        <taxon>Actinomycetes</taxon>
        <taxon>Pseudonocardiales</taxon>
        <taxon>Pseudonocardiaceae</taxon>
        <taxon>Herbihabitans</taxon>
    </lineage>
</organism>
<proteinExistence type="predicted"/>
<evidence type="ECO:0000313" key="1">
    <source>
        <dbReference type="EMBL" id="RZS45000.1"/>
    </source>
</evidence>
<dbReference type="InterPro" id="IPR018561">
    <property type="entry name" value="AosR"/>
</dbReference>
<comment type="caution">
    <text evidence="1">The sequence shown here is derived from an EMBL/GenBank/DDBJ whole genome shotgun (WGS) entry which is preliminary data.</text>
</comment>
<protein>
    <submittedName>
        <fullName evidence="1">Uncharacterized protein DUF2017</fullName>
    </submittedName>
</protein>
<dbReference type="EMBL" id="SGWQ01000001">
    <property type="protein sequence ID" value="RZS45000.1"/>
    <property type="molecule type" value="Genomic_DNA"/>
</dbReference>
<dbReference type="AlphaFoldDB" id="A0A4Q7L7W4"/>
<gene>
    <name evidence="1" type="ORF">EV193_101884</name>
</gene>
<dbReference type="Proteomes" id="UP000294257">
    <property type="component" value="Unassembled WGS sequence"/>
</dbReference>
<keyword evidence="2" id="KW-1185">Reference proteome</keyword>
<name>A0A4Q7L7W4_9PSEU</name>
<dbReference type="Pfam" id="PF09438">
    <property type="entry name" value="DUF2017"/>
    <property type="match status" value="1"/>
</dbReference>